<dbReference type="Proteomes" id="UP000546464">
    <property type="component" value="Unassembled WGS sequence"/>
</dbReference>
<reference evidence="2 3" key="1">
    <citation type="submission" date="2020-07" db="EMBL/GenBank/DDBJ databases">
        <authorList>
            <person name="Feng X."/>
        </authorList>
    </citation>
    <scope>NUCLEOTIDE SEQUENCE [LARGE SCALE GENOMIC DNA]</scope>
    <source>
        <strain evidence="2 3">JCM31066</strain>
    </source>
</reference>
<accession>A0A842HB00</accession>
<protein>
    <recommendedName>
        <fullName evidence="4">FecR protein domain-containing protein</fullName>
    </recommendedName>
</protein>
<dbReference type="AlphaFoldDB" id="A0A842HB00"/>
<gene>
    <name evidence="2" type="ORF">H5P28_04700</name>
</gene>
<evidence type="ECO:0000313" key="3">
    <source>
        <dbReference type="Proteomes" id="UP000546464"/>
    </source>
</evidence>
<evidence type="ECO:0000313" key="2">
    <source>
        <dbReference type="EMBL" id="MBC2593555.1"/>
    </source>
</evidence>
<organism evidence="2 3">
    <name type="scientific">Ruficoccus amylovorans</name>
    <dbReference type="NCBI Taxonomy" id="1804625"/>
    <lineage>
        <taxon>Bacteria</taxon>
        <taxon>Pseudomonadati</taxon>
        <taxon>Verrucomicrobiota</taxon>
        <taxon>Opitutia</taxon>
        <taxon>Puniceicoccales</taxon>
        <taxon>Cerasicoccaceae</taxon>
        <taxon>Ruficoccus</taxon>
    </lineage>
</organism>
<sequence length="261" mass="27985">MSRRPALRFFCLLGLALLCGAGLRADETRGGIAFVKGLSGSLTADGRDLSKHESFDPVGQTIVSGPSGRSCLVFSNRMALVLEPDTTLNVVKFRQALPDGSAATTDNVEMARSQIELKLERGGFALAQVQPRATSSLTIELPSGTLSGRVSAMIVSLDSAPPQVAMLDGTMRLSRNSGRPLVLQSGQWLDLGKTSNLSTSGMLRTLDTTERKAVSDQIATAQTNYRLVVFSPDEDDGWETQVRIPKSSARSAAKNDFMIHN</sequence>
<name>A0A842HB00_9BACT</name>
<evidence type="ECO:0000256" key="1">
    <source>
        <dbReference type="SAM" id="SignalP"/>
    </source>
</evidence>
<keyword evidence="3" id="KW-1185">Reference proteome</keyword>
<dbReference type="RefSeq" id="WP_185674561.1">
    <property type="nucleotide sequence ID" value="NZ_JACHVB010000014.1"/>
</dbReference>
<comment type="caution">
    <text evidence="2">The sequence shown here is derived from an EMBL/GenBank/DDBJ whole genome shotgun (WGS) entry which is preliminary data.</text>
</comment>
<keyword evidence="1" id="KW-0732">Signal</keyword>
<feature type="chain" id="PRO_5032604006" description="FecR protein domain-containing protein" evidence="1">
    <location>
        <begin position="22"/>
        <end position="261"/>
    </location>
</feature>
<proteinExistence type="predicted"/>
<evidence type="ECO:0008006" key="4">
    <source>
        <dbReference type="Google" id="ProtNLM"/>
    </source>
</evidence>
<dbReference type="EMBL" id="JACHVB010000014">
    <property type="protein sequence ID" value="MBC2593555.1"/>
    <property type="molecule type" value="Genomic_DNA"/>
</dbReference>
<feature type="signal peptide" evidence="1">
    <location>
        <begin position="1"/>
        <end position="21"/>
    </location>
</feature>